<dbReference type="SUPFAM" id="SSF53850">
    <property type="entry name" value="Periplasmic binding protein-like II"/>
    <property type="match status" value="1"/>
</dbReference>
<keyword evidence="3" id="KW-0732">Signal</keyword>
<dbReference type="CDD" id="cd14748">
    <property type="entry name" value="PBP2_UgpB"/>
    <property type="match status" value="1"/>
</dbReference>
<protein>
    <submittedName>
        <fullName evidence="4">ABC transporter substrate-binding protein</fullName>
    </submittedName>
</protein>
<dbReference type="Gene3D" id="3.40.190.10">
    <property type="entry name" value="Periplasmic binding protein-like II"/>
    <property type="match status" value="2"/>
</dbReference>
<comment type="caution">
    <text evidence="4">The sequence shown here is derived from an EMBL/GenBank/DDBJ whole genome shotgun (WGS) entry which is preliminary data.</text>
</comment>
<feature type="signal peptide" evidence="3">
    <location>
        <begin position="1"/>
        <end position="35"/>
    </location>
</feature>
<comment type="similarity">
    <text evidence="2">Belongs to the bacterial solute-binding protein 1 family.</text>
</comment>
<evidence type="ECO:0000256" key="3">
    <source>
        <dbReference type="SAM" id="SignalP"/>
    </source>
</evidence>
<evidence type="ECO:0000313" key="5">
    <source>
        <dbReference type="Proteomes" id="UP001413721"/>
    </source>
</evidence>
<dbReference type="EMBL" id="JBBKTW010000001">
    <property type="protein sequence ID" value="MEN2986909.1"/>
    <property type="molecule type" value="Genomic_DNA"/>
</dbReference>
<feature type="chain" id="PRO_5046907151" evidence="3">
    <location>
        <begin position="36"/>
        <end position="440"/>
    </location>
</feature>
<dbReference type="PANTHER" id="PTHR43649">
    <property type="entry name" value="ARABINOSE-BINDING PROTEIN-RELATED"/>
    <property type="match status" value="1"/>
</dbReference>
<proteinExistence type="inferred from homology"/>
<dbReference type="InterPro" id="IPR050490">
    <property type="entry name" value="Bact_solute-bd_prot1"/>
</dbReference>
<evidence type="ECO:0000313" key="4">
    <source>
        <dbReference type="EMBL" id="MEN2986909.1"/>
    </source>
</evidence>
<reference evidence="4 5" key="1">
    <citation type="submission" date="2024-03" db="EMBL/GenBank/DDBJ databases">
        <title>High-quality draft genome sequencing of Tistrella sp. BH-R2-4.</title>
        <authorList>
            <person name="Dong C."/>
        </authorList>
    </citation>
    <scope>NUCLEOTIDE SEQUENCE [LARGE SCALE GENOMIC DNA]</scope>
    <source>
        <strain evidence="4 5">BH-R2-4</strain>
    </source>
</reference>
<dbReference type="PANTHER" id="PTHR43649:SF30">
    <property type="entry name" value="ABC TRANSPORTER SUBSTRATE-BINDING PROTEIN"/>
    <property type="match status" value="1"/>
</dbReference>
<accession>A0ABU9YDN6</accession>
<organism evidence="4 5">
    <name type="scientific">Tistrella arctica</name>
    <dbReference type="NCBI Taxonomy" id="3133430"/>
    <lineage>
        <taxon>Bacteria</taxon>
        <taxon>Pseudomonadati</taxon>
        <taxon>Pseudomonadota</taxon>
        <taxon>Alphaproteobacteria</taxon>
        <taxon>Geminicoccales</taxon>
        <taxon>Geminicoccaceae</taxon>
        <taxon>Tistrella</taxon>
    </lineage>
</organism>
<dbReference type="InterPro" id="IPR006059">
    <property type="entry name" value="SBP"/>
</dbReference>
<evidence type="ECO:0000256" key="2">
    <source>
        <dbReference type="ARBA" id="ARBA00008520"/>
    </source>
</evidence>
<dbReference type="Proteomes" id="UP001413721">
    <property type="component" value="Unassembled WGS sequence"/>
</dbReference>
<keyword evidence="5" id="KW-1185">Reference proteome</keyword>
<dbReference type="Pfam" id="PF13416">
    <property type="entry name" value="SBP_bac_8"/>
    <property type="match status" value="1"/>
</dbReference>
<sequence length="440" mass="47807">MMPRILTQTARAALAGAATIGFAAAAIGFATAAHAADKTSIDFYYPVAVGGPITKLIDDYVARFEAENPAIDVNPIYAGSYQDTVTKALTAFKGGDAPELAVMLSTDMYTLIDEGAIVPFDDIATTPEQKALPDAFYPAFMANSQAGGKTWGIPFQRSTIVAFWNKDAFREAGLDPEKGPDSWAEYVDYGHKLTKRDDAGNVTRWGVQIPSSGFPYWLFQALTTQNDIELASDDGTVPHFDDPKVIEALSFWRSLSADEKIHAPGIVEWGTTPRDFFEGKAAMIWTTTGNLTNIRKNAPFDFGVGMLPAKARRGSPTGGGNFYVLSQATDAQKQAAMTFVTWMTTPERAAQWGIDTGYVAVRPDAWQTPAMQAYVKDFPPAAVARDQLEHSVAELSTHENQRVTQTLNNALQAVLTGTKEPAPALAEAQSEAQRILRSYR</sequence>
<name>A0ABU9YDN6_9PROT</name>
<gene>
    <name evidence="4" type="ORF">WG926_01240</name>
</gene>
<comment type="subcellular location">
    <subcellularLocation>
        <location evidence="1">Periplasm</location>
    </subcellularLocation>
</comment>
<evidence type="ECO:0000256" key="1">
    <source>
        <dbReference type="ARBA" id="ARBA00004418"/>
    </source>
</evidence>